<evidence type="ECO:0000256" key="8">
    <source>
        <dbReference type="SAM" id="MobiDB-lite"/>
    </source>
</evidence>
<reference evidence="9" key="2">
    <citation type="submission" date="2020-01" db="EMBL/GenBank/DDBJ databases">
        <authorList>
            <person name="Perkins V."/>
            <person name="Lessard M.-H."/>
            <person name="Dugat-Bony E."/>
            <person name="Frenette M."/>
            <person name="Labrie S."/>
        </authorList>
    </citation>
    <scope>NUCLEOTIDE SEQUENCE</scope>
    <source>
        <strain evidence="9">LMA-70</strain>
    </source>
</reference>
<dbReference type="PANTHER" id="PTHR20902:SF0">
    <property type="entry name" value="TRAFFICKING PROTEIN PARTICLE COMPLEX SUBUNIT 5"/>
    <property type="match status" value="1"/>
</dbReference>
<evidence type="ECO:0000256" key="6">
    <source>
        <dbReference type="ARBA" id="ARBA00023034"/>
    </source>
</evidence>
<dbReference type="Pfam" id="PF04051">
    <property type="entry name" value="TRAPP"/>
    <property type="match status" value="1"/>
</dbReference>
<gene>
    <name evidence="9" type="ORF">DV451_002604</name>
</gene>
<dbReference type="Proteomes" id="UP000750522">
    <property type="component" value="Unassembled WGS sequence"/>
</dbReference>
<dbReference type="InterPro" id="IPR016696">
    <property type="entry name" value="TRAPP-I_su5"/>
</dbReference>
<reference evidence="9" key="1">
    <citation type="journal article" date="2020" name="Front. Microbiol.">
        <title>Phenotypic and Genetic Characterization of the Cheese Ripening Yeast Geotrichum candidum.</title>
        <authorList>
            <person name="Perkins V."/>
            <person name="Vignola S."/>
            <person name="Lessard M.H."/>
            <person name="Plante P.L."/>
            <person name="Corbeil J."/>
            <person name="Dugat-Bony E."/>
            <person name="Frenette M."/>
            <person name="Labrie S."/>
        </authorList>
    </citation>
    <scope>NUCLEOTIDE SEQUENCE</scope>
    <source>
        <strain evidence="9">LMA-70</strain>
    </source>
</reference>
<dbReference type="PIRSF" id="PIRSF017479">
    <property type="entry name" value="TRAPP_I_complex_Trs31"/>
    <property type="match status" value="1"/>
</dbReference>
<evidence type="ECO:0000313" key="9">
    <source>
        <dbReference type="EMBL" id="KAF5100377.1"/>
    </source>
</evidence>
<keyword evidence="3 7" id="KW-0813">Transport</keyword>
<evidence type="ECO:0000256" key="1">
    <source>
        <dbReference type="ARBA" id="ARBA00004240"/>
    </source>
</evidence>
<evidence type="ECO:0000256" key="2">
    <source>
        <dbReference type="ARBA" id="ARBA00006218"/>
    </source>
</evidence>
<dbReference type="GO" id="GO:1990071">
    <property type="term" value="C:TRAPPII protein complex"/>
    <property type="evidence" value="ECO:0007669"/>
    <property type="project" value="TreeGrafter"/>
</dbReference>
<organism evidence="9 10">
    <name type="scientific">Geotrichum candidum</name>
    <name type="common">Oospora lactis</name>
    <name type="synonym">Dipodascus geotrichum</name>
    <dbReference type="NCBI Taxonomy" id="1173061"/>
    <lineage>
        <taxon>Eukaryota</taxon>
        <taxon>Fungi</taxon>
        <taxon>Dikarya</taxon>
        <taxon>Ascomycota</taxon>
        <taxon>Saccharomycotina</taxon>
        <taxon>Dipodascomycetes</taxon>
        <taxon>Dipodascales</taxon>
        <taxon>Dipodascaceae</taxon>
        <taxon>Geotrichum</taxon>
    </lineage>
</organism>
<evidence type="ECO:0000313" key="10">
    <source>
        <dbReference type="Proteomes" id="UP000750522"/>
    </source>
</evidence>
<proteinExistence type="inferred from homology"/>
<dbReference type="InterPro" id="IPR024096">
    <property type="entry name" value="NO_sig/Golgi_transp_ligand-bd"/>
</dbReference>
<dbReference type="InterPro" id="IPR007194">
    <property type="entry name" value="TRAPP_component"/>
</dbReference>
<evidence type="ECO:0000256" key="4">
    <source>
        <dbReference type="ARBA" id="ARBA00022824"/>
    </source>
</evidence>
<comment type="subcellular location">
    <subcellularLocation>
        <location evidence="1">Endoplasmic reticulum</location>
    </subcellularLocation>
    <subcellularLocation>
        <location evidence="7">Golgi apparatus</location>
        <location evidence="7">cis-Golgi network</location>
    </subcellularLocation>
</comment>
<evidence type="ECO:0000256" key="7">
    <source>
        <dbReference type="PIRNR" id="PIRNR017479"/>
    </source>
</evidence>
<comment type="caution">
    <text evidence="9">The sequence shown here is derived from an EMBL/GenBank/DDBJ whole genome shotgun (WGS) entry which is preliminary data.</text>
</comment>
<dbReference type="GO" id="GO:0005783">
    <property type="term" value="C:endoplasmic reticulum"/>
    <property type="evidence" value="ECO:0007669"/>
    <property type="project" value="UniProtKB-SubCell"/>
</dbReference>
<comment type="similarity">
    <text evidence="2 7">Belongs to the TRAPP small subunits family. BET3 subfamily.</text>
</comment>
<dbReference type="GO" id="GO:1990072">
    <property type="term" value="C:TRAPPIII protein complex"/>
    <property type="evidence" value="ECO:0007669"/>
    <property type="project" value="TreeGrafter"/>
</dbReference>
<keyword evidence="6 7" id="KW-0333">Golgi apparatus</keyword>
<keyword evidence="4 7" id="KW-0256">Endoplasmic reticulum</keyword>
<feature type="region of interest" description="Disordered" evidence="8">
    <location>
        <begin position="1"/>
        <end position="30"/>
    </location>
</feature>
<comment type="function">
    <text evidence="7">Plays a key role in the late stages of endoplasmic reticulum to Golgi traffic.</text>
</comment>
<dbReference type="FunFam" id="3.30.1380.20:FF:000002">
    <property type="entry name" value="Trafficking protein particle complex subunit"/>
    <property type="match status" value="1"/>
</dbReference>
<name>A0A9P5G5L7_GEOCN</name>
<keyword evidence="5 7" id="KW-0931">ER-Golgi transport</keyword>
<accession>A0A9P5G5L7</accession>
<dbReference type="GO" id="GO:1990070">
    <property type="term" value="C:TRAPPI protein complex"/>
    <property type="evidence" value="ECO:0007669"/>
    <property type="project" value="TreeGrafter"/>
</dbReference>
<dbReference type="GO" id="GO:0006888">
    <property type="term" value="P:endoplasmic reticulum to Golgi vesicle-mediated transport"/>
    <property type="evidence" value="ECO:0007669"/>
    <property type="project" value="TreeGrafter"/>
</dbReference>
<dbReference type="AlphaFoldDB" id="A0A9P5G5L7"/>
<evidence type="ECO:0000256" key="3">
    <source>
        <dbReference type="ARBA" id="ARBA00022448"/>
    </source>
</evidence>
<evidence type="ECO:0000256" key="5">
    <source>
        <dbReference type="ARBA" id="ARBA00022892"/>
    </source>
</evidence>
<sequence>MAGHSTPIVPSSKQPAVIPRTPSSTIPSMRSAFSPAPSLASVSSASTSISTKSIYDKNLNRRAPEVSLSSFSFLFSEIIQNLQKKANGIQDLEKRLNELGYHIGQRLLELTTLRDGKLAKRETKVLGVLQLIHSIIWRQIFGKQADGLEKSRDSDFEYMLIDNNPLVSQFISVPKEMSQLNCAAFVAGIIEAILDGYQFTANVTAHTVETDEFPLRTVFLVKFEPDVVTRELSYK</sequence>
<dbReference type="CDD" id="cd14943">
    <property type="entry name" value="TRAPPC5_Trs31"/>
    <property type="match status" value="1"/>
</dbReference>
<comment type="subunit">
    <text evidence="7">Part of the multisubunit TRAPP (transport protein particle) complex.</text>
</comment>
<dbReference type="PANTHER" id="PTHR20902">
    <property type="entry name" value="41-2 PROTEIN ANTIGEN-RELATED"/>
    <property type="match status" value="1"/>
</dbReference>
<protein>
    <recommendedName>
        <fullName evidence="7">Trafficking protein particle complex subunit</fullName>
    </recommendedName>
</protein>
<dbReference type="EMBL" id="QQZK01000048">
    <property type="protein sequence ID" value="KAF5100377.1"/>
    <property type="molecule type" value="Genomic_DNA"/>
</dbReference>
<dbReference type="SUPFAM" id="SSF111126">
    <property type="entry name" value="Ligand-binding domain in the NO signalling and Golgi transport"/>
    <property type="match status" value="1"/>
</dbReference>
<dbReference type="Gene3D" id="3.30.1380.20">
    <property type="entry name" value="Trafficking protein particle complex subunit 3"/>
    <property type="match status" value="1"/>
</dbReference>